<proteinExistence type="predicted"/>
<evidence type="ECO:0000313" key="4">
    <source>
        <dbReference type="EMBL" id="CAK9086288.1"/>
    </source>
</evidence>
<evidence type="ECO:0000256" key="1">
    <source>
        <dbReference type="PROSITE-ProRule" id="PRU00339"/>
    </source>
</evidence>
<evidence type="ECO:0000256" key="3">
    <source>
        <dbReference type="SAM" id="MobiDB-lite"/>
    </source>
</evidence>
<dbReference type="InterPro" id="IPR050754">
    <property type="entry name" value="FKBP4/5/8-like"/>
</dbReference>
<dbReference type="PANTHER" id="PTHR46512">
    <property type="entry name" value="PEPTIDYLPROLYL ISOMERASE"/>
    <property type="match status" value="1"/>
</dbReference>
<dbReference type="InterPro" id="IPR011990">
    <property type="entry name" value="TPR-like_helical_dom_sf"/>
</dbReference>
<keyword evidence="1" id="KW-0802">TPR repeat</keyword>
<dbReference type="Proteomes" id="UP001642464">
    <property type="component" value="Unassembled WGS sequence"/>
</dbReference>
<dbReference type="InterPro" id="IPR019734">
    <property type="entry name" value="TPR_rpt"/>
</dbReference>
<dbReference type="Gene3D" id="1.25.40.10">
    <property type="entry name" value="Tetratricopeptide repeat domain"/>
    <property type="match status" value="1"/>
</dbReference>
<sequence length="611" mass="67543">MAAGALVQQLREALASEKQSKATAIEVLEEEMQAQRAVAQEATQQELHDGEERWSSELATQALREETAVRGLKEEVEVLKLQAEHWRLLEVAEKATKDQTEASLLSSQLAAGEQQVQLYRLRGEAAAEAEAQMATPRAVGVRVQRRRAGWDDESSLVWRCPWKKAEEGDTEESRNQKRKLRSGPMLSAARHTHDLGYSKWDAFDVDEALAEVDRPEPKTSQAQVTRAPLAPELEQLKSQGAEPRELLDAAIARLQGEEVSDVEVGQAEIVSSELETEVETDEAMAPMAMAEAGKTTGHKLSADYQKWEDFEEDLDDLDDDECGMDRCWDSSGMDLNALSGPAEEVKQIQAHWRREAVRMAKSCKKMKPKAEVPSPASALAMPSPVEIVQERPSVVTSGGGRLEQNYSKWKNFDADAALLELDNEDTTEEGKTMRLSAGQGSAMLNCEGYTKDREEYDLDQDIERNMGGLKKIIAQNFKDASGLKTEGNELLKSGQAQEAISKYQEGLETLQLAQQASVLMSSSLADKQSCLVCDLWKNLSAAQLAAGDFDGALRSADEALQASPADNKAHYRRATALLRLQRKEEARKELDLMASSDPAVGRLRKELEQQS</sequence>
<dbReference type="SUPFAM" id="SSF48452">
    <property type="entry name" value="TPR-like"/>
    <property type="match status" value="1"/>
</dbReference>
<dbReference type="Pfam" id="PF14559">
    <property type="entry name" value="TPR_19"/>
    <property type="match status" value="1"/>
</dbReference>
<reference evidence="4 5" key="1">
    <citation type="submission" date="2024-02" db="EMBL/GenBank/DDBJ databases">
        <authorList>
            <person name="Chen Y."/>
            <person name="Shah S."/>
            <person name="Dougan E. K."/>
            <person name="Thang M."/>
            <person name="Chan C."/>
        </authorList>
    </citation>
    <scope>NUCLEOTIDE SEQUENCE [LARGE SCALE GENOMIC DNA]</scope>
</reference>
<feature type="compositionally biased region" description="Basic and acidic residues" evidence="3">
    <location>
        <begin position="165"/>
        <end position="175"/>
    </location>
</feature>
<gene>
    <name evidence="4" type="ORF">SCF082_LOCUS40814</name>
</gene>
<feature type="coiled-coil region" evidence="2">
    <location>
        <begin position="11"/>
        <end position="45"/>
    </location>
</feature>
<protein>
    <submittedName>
        <fullName evidence="4">Serine/threonine-protein phosphatase T (PPT)</fullName>
    </submittedName>
</protein>
<feature type="region of interest" description="Disordered" evidence="3">
    <location>
        <begin position="165"/>
        <end position="185"/>
    </location>
</feature>
<comment type="caution">
    <text evidence="4">The sequence shown here is derived from an EMBL/GenBank/DDBJ whole genome shotgun (WGS) entry which is preliminary data.</text>
</comment>
<keyword evidence="5" id="KW-1185">Reference proteome</keyword>
<dbReference type="PROSITE" id="PS50005">
    <property type="entry name" value="TPR"/>
    <property type="match status" value="1"/>
</dbReference>
<organism evidence="4 5">
    <name type="scientific">Durusdinium trenchii</name>
    <dbReference type="NCBI Taxonomy" id="1381693"/>
    <lineage>
        <taxon>Eukaryota</taxon>
        <taxon>Sar</taxon>
        <taxon>Alveolata</taxon>
        <taxon>Dinophyceae</taxon>
        <taxon>Suessiales</taxon>
        <taxon>Symbiodiniaceae</taxon>
        <taxon>Durusdinium</taxon>
    </lineage>
</organism>
<dbReference type="EMBL" id="CAXAMM010039418">
    <property type="protein sequence ID" value="CAK9086288.1"/>
    <property type="molecule type" value="Genomic_DNA"/>
</dbReference>
<keyword evidence="2" id="KW-0175">Coiled coil</keyword>
<name>A0ABP0QF74_9DINO</name>
<evidence type="ECO:0000313" key="5">
    <source>
        <dbReference type="Proteomes" id="UP001642464"/>
    </source>
</evidence>
<feature type="repeat" description="TPR" evidence="1">
    <location>
        <begin position="533"/>
        <end position="566"/>
    </location>
</feature>
<accession>A0ABP0QF74</accession>
<evidence type="ECO:0000256" key="2">
    <source>
        <dbReference type="SAM" id="Coils"/>
    </source>
</evidence>